<evidence type="ECO:0000313" key="8">
    <source>
        <dbReference type="Proteomes" id="UP000554286"/>
    </source>
</evidence>
<dbReference type="Proteomes" id="UP000554286">
    <property type="component" value="Unassembled WGS sequence"/>
</dbReference>
<dbReference type="InterPro" id="IPR050406">
    <property type="entry name" value="FGGY_Carb_Kinase"/>
</dbReference>
<dbReference type="SUPFAM" id="SSF53067">
    <property type="entry name" value="Actin-like ATPase domain"/>
    <property type="match status" value="2"/>
</dbReference>
<keyword evidence="2 4" id="KW-0808">Transferase</keyword>
<dbReference type="GO" id="GO:0005975">
    <property type="term" value="P:carbohydrate metabolic process"/>
    <property type="evidence" value="ECO:0007669"/>
    <property type="project" value="InterPro"/>
</dbReference>
<dbReference type="Gene3D" id="3.30.420.40">
    <property type="match status" value="2"/>
</dbReference>
<dbReference type="PANTHER" id="PTHR43095:SF2">
    <property type="entry name" value="GLUCONOKINASE"/>
    <property type="match status" value="1"/>
</dbReference>
<dbReference type="GO" id="GO:0046316">
    <property type="term" value="F:gluconokinase activity"/>
    <property type="evidence" value="ECO:0007669"/>
    <property type="project" value="UniProtKB-EC"/>
</dbReference>
<evidence type="ECO:0000259" key="6">
    <source>
        <dbReference type="Pfam" id="PF02782"/>
    </source>
</evidence>
<organism evidence="7 8">
    <name type="scientific">Roseospira visakhapatnamensis</name>
    <dbReference type="NCBI Taxonomy" id="390880"/>
    <lineage>
        <taxon>Bacteria</taxon>
        <taxon>Pseudomonadati</taxon>
        <taxon>Pseudomonadota</taxon>
        <taxon>Alphaproteobacteria</taxon>
        <taxon>Rhodospirillales</taxon>
        <taxon>Rhodospirillaceae</taxon>
        <taxon>Roseospira</taxon>
    </lineage>
</organism>
<protein>
    <submittedName>
        <fullName evidence="7">Gluconokinase</fullName>
        <ecNumber evidence="7">2.7.1.12</ecNumber>
    </submittedName>
</protein>
<evidence type="ECO:0000256" key="4">
    <source>
        <dbReference type="RuleBase" id="RU003733"/>
    </source>
</evidence>
<keyword evidence="3 4" id="KW-0418">Kinase</keyword>
<evidence type="ECO:0000313" key="7">
    <source>
        <dbReference type="EMBL" id="MBB4267100.1"/>
    </source>
</evidence>
<dbReference type="InterPro" id="IPR018483">
    <property type="entry name" value="Carb_kinase_FGGY_CS"/>
</dbReference>
<feature type="domain" description="Carbohydrate kinase FGGY C-terminal" evidence="6">
    <location>
        <begin position="258"/>
        <end position="454"/>
    </location>
</feature>
<dbReference type="InterPro" id="IPR018484">
    <property type="entry name" value="FGGY_N"/>
</dbReference>
<evidence type="ECO:0000256" key="2">
    <source>
        <dbReference type="ARBA" id="ARBA00022679"/>
    </source>
</evidence>
<comment type="caution">
    <text evidence="7">The sequence shown here is derived from an EMBL/GenBank/DDBJ whole genome shotgun (WGS) entry which is preliminary data.</text>
</comment>
<evidence type="ECO:0000256" key="1">
    <source>
        <dbReference type="ARBA" id="ARBA00009156"/>
    </source>
</evidence>
<dbReference type="EC" id="2.7.1.12" evidence="7"/>
<dbReference type="InterPro" id="IPR018485">
    <property type="entry name" value="FGGY_C"/>
</dbReference>
<dbReference type="AlphaFoldDB" id="A0A7W6REJ8"/>
<dbReference type="PIRSF" id="PIRSF000538">
    <property type="entry name" value="GlpK"/>
    <property type="match status" value="1"/>
</dbReference>
<dbReference type="PANTHER" id="PTHR43095">
    <property type="entry name" value="SUGAR KINASE"/>
    <property type="match status" value="1"/>
</dbReference>
<dbReference type="InterPro" id="IPR043129">
    <property type="entry name" value="ATPase_NBD"/>
</dbReference>
<dbReference type="RefSeq" id="WP_184046155.1">
    <property type="nucleotide sequence ID" value="NZ_JACIGK010000021.1"/>
</dbReference>
<feature type="domain" description="Carbohydrate kinase FGGY N-terminal" evidence="5">
    <location>
        <begin position="5"/>
        <end position="249"/>
    </location>
</feature>
<reference evidence="7 8" key="1">
    <citation type="submission" date="2020-08" db="EMBL/GenBank/DDBJ databases">
        <title>Genome sequencing of Purple Non-Sulfur Bacteria from various extreme environments.</title>
        <authorList>
            <person name="Mayer M."/>
        </authorList>
    </citation>
    <scope>NUCLEOTIDE SEQUENCE [LARGE SCALE GENOMIC DNA]</scope>
    <source>
        <strain evidence="7 8">JA131</strain>
    </source>
</reference>
<gene>
    <name evidence="7" type="ORF">GGD89_002741</name>
</gene>
<dbReference type="EMBL" id="JACIGK010000021">
    <property type="protein sequence ID" value="MBB4267100.1"/>
    <property type="molecule type" value="Genomic_DNA"/>
</dbReference>
<dbReference type="InterPro" id="IPR000577">
    <property type="entry name" value="Carb_kinase_FGGY"/>
</dbReference>
<evidence type="ECO:0000259" key="5">
    <source>
        <dbReference type="Pfam" id="PF00370"/>
    </source>
</evidence>
<name>A0A7W6REJ8_9PROT</name>
<sequence>MTELLWIGIDIGTTGVRAVCYRPDGTSVAAATRQYGLNAPHPGWAEQDPADVTRAAMEVLRELSATLTAKGLRPDGLAISTAFHTGIAYESDWRPVTGVMTWADMRSGQAVQDLKGDFGDVLAIYRRTGCPVNPIYPMTKIAWMRRERPDLLAKSTRFGSIKDHIFRVLTGEWVVDRSIASGSGLYNLFKAEWDRDLIAYLGITPDSLPPIVSTSHSAPLTPAVATATGLPAGLPVVIGAGDGVLVNVGIGAVRQGQMSCTIGSSGAVRMLSADPLTDPKGRTWCYNLTDSMWVQGGAINNGGIILGWLRERLTQAHPEMADTASGDIYAMMTRCAAGAPAGSGGLIMLPFLTGERAPNWNADARGILFGLTMGHTNEHIVRAVLEGVCYRMHSVAVALAEVAGPAREIRVSGNFTHSELWIQILADIFDREITVPAVDEGAAFGAAVLGFVSAGVLPDISATGDFIASKTIYTPRSAEAATYKRLFGIYERVYWNLLREFTDISAFQNG</sequence>
<dbReference type="PROSITE" id="PS00445">
    <property type="entry name" value="FGGY_KINASES_2"/>
    <property type="match status" value="1"/>
</dbReference>
<evidence type="ECO:0000256" key="3">
    <source>
        <dbReference type="ARBA" id="ARBA00022777"/>
    </source>
</evidence>
<accession>A0A7W6REJ8</accession>
<dbReference type="CDD" id="cd07770">
    <property type="entry name" value="ASKHA_NBD_FGGY_GntK"/>
    <property type="match status" value="1"/>
</dbReference>
<dbReference type="Pfam" id="PF02782">
    <property type="entry name" value="FGGY_C"/>
    <property type="match status" value="1"/>
</dbReference>
<keyword evidence="8" id="KW-1185">Reference proteome</keyword>
<dbReference type="Pfam" id="PF00370">
    <property type="entry name" value="FGGY_N"/>
    <property type="match status" value="1"/>
</dbReference>
<proteinExistence type="inferred from homology"/>
<comment type="similarity">
    <text evidence="1 4">Belongs to the FGGY kinase family.</text>
</comment>